<accession>A0A2T0U3N3</accession>
<dbReference type="RefSeq" id="WP_281257199.1">
    <property type="nucleotide sequence ID" value="NZ_PVTI01000032.1"/>
</dbReference>
<name>A0A2T0U3N3_9MICO</name>
<dbReference type="Proteomes" id="UP000237822">
    <property type="component" value="Unassembled WGS sequence"/>
</dbReference>
<keyword evidence="2" id="KW-1185">Reference proteome</keyword>
<dbReference type="AlphaFoldDB" id="A0A2T0U3N3"/>
<gene>
    <name evidence="1" type="ORF">BCF74_1324</name>
</gene>
<sequence length="40" mass="4586">MPRTPGAKNKTPRELRAEAKRLNEKASLLEKIQKLKGQKK</sequence>
<protein>
    <submittedName>
        <fullName evidence="1">Uncharacterized protein</fullName>
    </submittedName>
</protein>
<evidence type="ECO:0000313" key="1">
    <source>
        <dbReference type="EMBL" id="PRY52510.1"/>
    </source>
</evidence>
<dbReference type="EMBL" id="PVTI01000032">
    <property type="protein sequence ID" value="PRY52510.1"/>
    <property type="molecule type" value="Genomic_DNA"/>
</dbReference>
<reference evidence="1 2" key="1">
    <citation type="submission" date="2018-03" db="EMBL/GenBank/DDBJ databases">
        <title>Genomic Encyclopedia of Archaeal and Bacterial Type Strains, Phase II (KMG-II): from individual species to whole genera.</title>
        <authorList>
            <person name="Goeker M."/>
        </authorList>
    </citation>
    <scope>NUCLEOTIDE SEQUENCE [LARGE SCALE GENOMIC DNA]</scope>
    <source>
        <strain evidence="1 2">ATCC BAA-1496</strain>
    </source>
</reference>
<comment type="caution">
    <text evidence="1">The sequence shown here is derived from an EMBL/GenBank/DDBJ whole genome shotgun (WGS) entry which is preliminary data.</text>
</comment>
<proteinExistence type="predicted"/>
<evidence type="ECO:0000313" key="2">
    <source>
        <dbReference type="Proteomes" id="UP000237822"/>
    </source>
</evidence>
<organism evidence="1 2">
    <name type="scientific">Knoellia remsis</name>
    <dbReference type="NCBI Taxonomy" id="407159"/>
    <lineage>
        <taxon>Bacteria</taxon>
        <taxon>Bacillati</taxon>
        <taxon>Actinomycetota</taxon>
        <taxon>Actinomycetes</taxon>
        <taxon>Micrococcales</taxon>
        <taxon>Intrasporangiaceae</taxon>
        <taxon>Knoellia</taxon>
    </lineage>
</organism>